<proteinExistence type="predicted"/>
<feature type="compositionally biased region" description="Basic and acidic residues" evidence="1">
    <location>
        <begin position="37"/>
        <end position="47"/>
    </location>
</feature>
<feature type="non-terminal residue" evidence="2">
    <location>
        <position position="236"/>
    </location>
</feature>
<feature type="non-terminal residue" evidence="2">
    <location>
        <position position="1"/>
    </location>
</feature>
<gene>
    <name evidence="2" type="ORF">AVDCRST_MAG16-99</name>
</gene>
<feature type="region of interest" description="Disordered" evidence="1">
    <location>
        <begin position="1"/>
        <end position="70"/>
    </location>
</feature>
<dbReference type="EMBL" id="CADCUE010000008">
    <property type="protein sequence ID" value="CAA9310083.1"/>
    <property type="molecule type" value="Genomic_DNA"/>
</dbReference>
<reference evidence="2" key="1">
    <citation type="submission" date="2020-02" db="EMBL/GenBank/DDBJ databases">
        <authorList>
            <person name="Meier V. D."/>
        </authorList>
    </citation>
    <scope>NUCLEOTIDE SEQUENCE</scope>
    <source>
        <strain evidence="2">AVDCRST_MAG16</strain>
    </source>
</reference>
<protein>
    <submittedName>
        <fullName evidence="2">FIG01964566: Predicted membrane protein, hemolysin III homolog</fullName>
    </submittedName>
</protein>
<feature type="compositionally biased region" description="Low complexity" evidence="1">
    <location>
        <begin position="138"/>
        <end position="148"/>
    </location>
</feature>
<dbReference type="AlphaFoldDB" id="A0A6J4KNY7"/>
<accession>A0A6J4KNY7</accession>
<name>A0A6J4KNY7_9ACTN</name>
<feature type="compositionally biased region" description="Basic residues" evidence="1">
    <location>
        <begin position="54"/>
        <end position="70"/>
    </location>
</feature>
<feature type="compositionally biased region" description="Basic residues" evidence="1">
    <location>
        <begin position="126"/>
        <end position="137"/>
    </location>
</feature>
<evidence type="ECO:0000313" key="2">
    <source>
        <dbReference type="EMBL" id="CAA9310083.1"/>
    </source>
</evidence>
<evidence type="ECO:0000256" key="1">
    <source>
        <dbReference type="SAM" id="MobiDB-lite"/>
    </source>
</evidence>
<organism evidence="2">
    <name type="scientific">uncultured Frankineae bacterium</name>
    <dbReference type="NCBI Taxonomy" id="437475"/>
    <lineage>
        <taxon>Bacteria</taxon>
        <taxon>Bacillati</taxon>
        <taxon>Actinomycetota</taxon>
        <taxon>Actinomycetes</taxon>
        <taxon>Frankiales</taxon>
        <taxon>environmental samples</taxon>
    </lineage>
</organism>
<feature type="region of interest" description="Disordered" evidence="1">
    <location>
        <begin position="117"/>
        <end position="175"/>
    </location>
</feature>
<sequence length="236" mass="26039">APGRAGHRRRGARRRGEGARAHGGAQAAPEGRPARGGVRDLAGDRDGPGLPGRRGSRAGCRPRLRPQRRAAVRHVRGLPPRLVVRALPGGHEAPRPLDDLHPHRRHLHALLPAAARGHGPVDRLRPRLGRRRRRRGAAQRGPAPGPVAVRRDLPAARLGRARRPAAAARPWRRRRRRAAAARRAVLLARRPRLRPAAPGPLTSLVRLPRGLPRLHARRLRHPLRGGVVRDLQHRHL</sequence>
<feature type="compositionally biased region" description="Basic residues" evidence="1">
    <location>
        <begin position="1"/>
        <end position="13"/>
    </location>
</feature>